<dbReference type="Proteomes" id="UP001152531">
    <property type="component" value="Unassembled WGS sequence"/>
</dbReference>
<accession>A0ACA9Y0S8</accession>
<organism evidence="1 2">
    <name type="scientific">[Candida] jaroonii</name>
    <dbReference type="NCBI Taxonomy" id="467808"/>
    <lineage>
        <taxon>Eukaryota</taxon>
        <taxon>Fungi</taxon>
        <taxon>Dikarya</taxon>
        <taxon>Ascomycota</taxon>
        <taxon>Saccharomycotina</taxon>
        <taxon>Pichiomycetes</taxon>
        <taxon>Debaryomycetaceae</taxon>
        <taxon>Yamadazyma</taxon>
    </lineage>
</organism>
<proteinExistence type="predicted"/>
<reference evidence="1" key="1">
    <citation type="submission" date="2022-06" db="EMBL/GenBank/DDBJ databases">
        <authorList>
            <person name="Legras J.-L."/>
            <person name="Devillers H."/>
            <person name="Grondin C."/>
        </authorList>
    </citation>
    <scope>NUCLEOTIDE SEQUENCE</scope>
    <source>
        <strain evidence="1">CLIB 1444</strain>
    </source>
</reference>
<evidence type="ECO:0000313" key="1">
    <source>
        <dbReference type="EMBL" id="CAH6718527.1"/>
    </source>
</evidence>
<keyword evidence="2" id="KW-1185">Reference proteome</keyword>
<sequence length="2220" mass="254383">MSDTFIDHTNDDDDDFHRAGSSSNNANRRLSGTSRRKSTKRPFSFKRSSILSIHSAAKHEDSITEPEVENTTQPNVENNDTFVTKSLLDDAAGEQDFNAIKESLKIALGTESGDSNWFPMHNNNDLKVHQPRKKPPPMNIPTLHIDTSNQTHSPVIRTPRPTHLNPFDMFNDSSSNLQPASPSLRNNKDIESGLLTPTFALNDEAIHGSPGKFTNLITRVSDRIAGTGTSAELTSRKSPSLRDDHSVKSTFSSQNHSSTSVNLNPSLNTQDSRDGSSLAHSVEEFQDDHRDVFDLETESFQYSNQDHSISRNLSHDPFRNTNEDLNDAIGLQDTEPPGLGLHHSRFPTTNSVAFENVPFTNKVLPQTKISQIWQSDKSSMYLFGNTLKFFSPQNKFRLSCHHWVSNKLNNTFFLSLLILQTSLLSLRQWNPAHLHGYVEHGNNWADYILCIINVVYTLEMAAKIIAYGFYDDRIMFEELNLPYPENPVKGKLLKGTWFEAIKEHFAILLTKTTKFNQDSSRPSYNKTDLNEVYTEEIELEDQTPESERNEDRSKHEADYSNVISSKYDLSSHHQPSENLNTTFTAPPVGRLKPANTLLKNDRPVIDIESLHLRRAYIRNSWHRIDFVSIVCFWISLLVSIRRYDAKHNLLIFRALSCLRILRLCNLTRGTSLILKALKNSIPELVDVIIFIGCFGLFFGIVGVQSFKSSLRRHCVWYNPDDSSDTFVNTDSFCGSYLDVNGHARPYILSNGEHSSSIKGFRCPVYSRCETLDNPSEGTVHFDNIFNSLEQVFVIMSANTFTDILYMTLDTDTLAAALYFVFGMLIMTVWLLNVFIAIVVSTFNMTRSDDNKDDQEDGLLGATTTPVSMHKELIEKLKKQNIALGIYYRLEFIFPIVVVCDLVAQCFRSYGMSPVLAHTLYRLEASFTGIFFIEIILRFFLYLPNWRLFFKLKRNNFDLFLAVITTIIIIGPIKNKLGHAYYWLTIFQIMRGYRVVLLFSFTSELWLKIMGNIGQLLDLSLFYFLLTMLTSIIYSRFFEGVITAEMADEDDDITFDFQSLPNTFAGLYTITSTENWTDILYALQGYQTSASARVFAAIFLIGWFLISNMVILNIFIAVIASTLNVPEAEKKRKQLLQFIENITVSIQHVDNESGALSKYKNRFFKRKGMAEELQMAVVNLLLSGTAVNNFLDDHDVNDVDDEEVQELHHNKFVRFFVVHFKRFRNYFDDPFKITKPKVAQISSFDPTTYAKNILNERNVLITKQNQYLRDNPTYNKVFYVMGPRHKIRRFCQRIVNSSYGERIDGVEPYKRVSEIFTVVMLISTVALVVTACYLTPLYRSSIATSRESEDWTFWLEILWLCIFSGEFTIRIFADGLIYTPNAYARSSWNLIDFVVLCSLWIQFTAYVTSNGDLSRFVRGFKALRALRILTISETAKNNFHNTIISGIGKIFSAAILSLCLLIPFSIWGLNIFNGRLGVCTDGTSDLASCLNEYNPEVFDWEVMSPNVYANPLLHFDYFAKSFSTLFEITSLEGWVDLLLNLMQSTGIGTVPVPFATPINGFFMILYNFIGIVFILTLFISVIIHNYSLSSGRAYMTTDQRSWYHVKNFLLQVRPSKRENADQLGPIRRFCYRMTVEKHKGWNALLNVVLFAHVIALLLEKYPSSVGLNAFTTTIYLMASGLFTLNAIMLLISQGLKNFIRYRWNVFNMVVSVGALITTIIGFAVSEESAFTNINKLFLVGTLLFVIPRSDRLSQFLRFASASVPNLISLLFTWLVLFLVFAIAMNQVFGTTKIGANGSGNLNVRTVPKALILLFKCSFGEGWNYVMDDFKIAEPYCSTKPNSTETDCGNKQYAFILFYAWNIVSMYIFLNMFISLILDGFSYITNKGDYSRLVERREIRKFKRTWQEFDPEGTGFIPPKELPKLLRSLDGELSFHFYHGSLEIPLLCHKWIKRLSNDPYDIQVNYDEIEKSYEEWDIDKIRERRKSYETFIEEAILNMELNREPGISFRRVLLQLPLYKTFNAGTCLNLIDYLERTLLLQKVEKRMHQNRVYETITAYVIRWKYLQDKKLGVKSANLNLDKALKRRSYLSGERSPMEQPYLDDQFEKNFGTQEDFSLYKDNFEDTVPVGASSGLFSDSDDDQHLTKSGVYVPRSPLEVKKKNDRPLSRPPKFFISVPQGTNEEESTKSTDSLVEISEIGETLKDSPWGDTLKDINHRDKNH</sequence>
<dbReference type="EMBL" id="CALSDN010000001">
    <property type="protein sequence ID" value="CAH6718527.1"/>
    <property type="molecule type" value="Genomic_DNA"/>
</dbReference>
<comment type="caution">
    <text evidence="1">The sequence shown here is derived from an EMBL/GenBank/DDBJ whole genome shotgun (WGS) entry which is preliminary data.</text>
</comment>
<evidence type="ECO:0000313" key="2">
    <source>
        <dbReference type="Proteomes" id="UP001152531"/>
    </source>
</evidence>
<protein>
    <submittedName>
        <fullName evidence="1">Calcium-channel protein Cch1p</fullName>
    </submittedName>
</protein>
<name>A0ACA9Y0S8_9ASCO</name>
<gene>
    <name evidence="1" type="ORF">CLIB1444_01S08724</name>
</gene>